<protein>
    <submittedName>
        <fullName evidence="4">Cupin domain-containing protein</fullName>
    </submittedName>
</protein>
<dbReference type="PANTHER" id="PTHR35848">
    <property type="entry name" value="OXALATE-BINDING PROTEIN"/>
    <property type="match status" value="1"/>
</dbReference>
<accession>A0ABN5HVG2</accession>
<evidence type="ECO:0000259" key="3">
    <source>
        <dbReference type="Pfam" id="PF07883"/>
    </source>
</evidence>
<name>A0ABN5HVG2_9ACTN</name>
<evidence type="ECO:0000313" key="5">
    <source>
        <dbReference type="Proteomes" id="UP000238413"/>
    </source>
</evidence>
<gene>
    <name evidence="4" type="ORF">C4B68_04160</name>
</gene>
<dbReference type="InterPro" id="IPR011051">
    <property type="entry name" value="RmlC_Cupin_sf"/>
</dbReference>
<dbReference type="InterPro" id="IPR051610">
    <property type="entry name" value="GPI/OXD"/>
</dbReference>
<sequence length="300" mass="32576">MPARASSRVDGEVDMAYYIARAADRKFFDVEGVPGLRQALLVGHEQGASHLEVSLYELAPGATTGWTRCPFEESWFITGGTGEAAFAGLRYELGSGDYGVAPVGVAHSLTAGDEGLTYLGVRAPKPPTFDGARSSIAAKPAPGENLGRPSETDPRHRFVGHFEDSDMAPYAQLSMPGYHGPNVKNISLRMMVDQLLGAQHHTVFVCEIAPKSGPGQAAKVHYHPFEEIYYFTSGGMRGTLDGKEEVIETGDLVWAGTNGTHGFVNERAEPARWIEVQSPIPPTSDGFFFPDDWRKLPEEH</sequence>
<feature type="region of interest" description="Disordered" evidence="2">
    <location>
        <begin position="132"/>
        <end position="156"/>
    </location>
</feature>
<dbReference type="SUPFAM" id="SSF51182">
    <property type="entry name" value="RmlC-like cupins"/>
    <property type="match status" value="2"/>
</dbReference>
<dbReference type="InterPro" id="IPR014710">
    <property type="entry name" value="RmlC-like_jellyroll"/>
</dbReference>
<dbReference type="InterPro" id="IPR013096">
    <property type="entry name" value="Cupin_2"/>
</dbReference>
<dbReference type="EMBL" id="CP026652">
    <property type="protein sequence ID" value="AVH55125.1"/>
    <property type="molecule type" value="Genomic_DNA"/>
</dbReference>
<feature type="domain" description="Cupin type-2" evidence="3">
    <location>
        <begin position="214"/>
        <end position="276"/>
    </location>
</feature>
<dbReference type="Gene3D" id="2.60.120.10">
    <property type="entry name" value="Jelly Rolls"/>
    <property type="match status" value="2"/>
</dbReference>
<reference evidence="4 5" key="1">
    <citation type="submission" date="2018-02" db="EMBL/GenBank/DDBJ databases">
        <title>Complete genome sequence of Streptomyces dengpaensis, the producer of angucyclines.</title>
        <authorList>
            <person name="Yumei L."/>
        </authorList>
    </citation>
    <scope>NUCLEOTIDE SEQUENCE [LARGE SCALE GENOMIC DNA]</scope>
    <source>
        <strain evidence="4 5">XZHG99</strain>
    </source>
</reference>
<keyword evidence="5" id="KW-1185">Reference proteome</keyword>
<evidence type="ECO:0000256" key="2">
    <source>
        <dbReference type="SAM" id="MobiDB-lite"/>
    </source>
</evidence>
<organism evidence="4 5">
    <name type="scientific">Streptomyces dengpaensis</name>
    <dbReference type="NCBI Taxonomy" id="2049881"/>
    <lineage>
        <taxon>Bacteria</taxon>
        <taxon>Bacillati</taxon>
        <taxon>Actinomycetota</taxon>
        <taxon>Actinomycetes</taxon>
        <taxon>Kitasatosporales</taxon>
        <taxon>Streptomycetaceae</taxon>
        <taxon>Streptomyces</taxon>
    </lineage>
</organism>
<proteinExistence type="predicted"/>
<evidence type="ECO:0000256" key="1">
    <source>
        <dbReference type="ARBA" id="ARBA00022723"/>
    </source>
</evidence>
<evidence type="ECO:0000313" key="4">
    <source>
        <dbReference type="EMBL" id="AVH55125.1"/>
    </source>
</evidence>
<dbReference type="Pfam" id="PF07883">
    <property type="entry name" value="Cupin_2"/>
    <property type="match status" value="1"/>
</dbReference>
<dbReference type="Proteomes" id="UP000238413">
    <property type="component" value="Chromosome"/>
</dbReference>
<keyword evidence="1" id="KW-0479">Metal-binding</keyword>